<feature type="compositionally biased region" description="Basic and acidic residues" evidence="1">
    <location>
        <begin position="69"/>
        <end position="89"/>
    </location>
</feature>
<evidence type="ECO:0000313" key="3">
    <source>
        <dbReference type="Proteomes" id="UP000886885"/>
    </source>
</evidence>
<proteinExistence type="predicted"/>
<accession>A0A8X7YIW5</accession>
<keyword evidence="3" id="KW-1185">Reference proteome</keyword>
<evidence type="ECO:0000256" key="1">
    <source>
        <dbReference type="SAM" id="MobiDB-lite"/>
    </source>
</evidence>
<dbReference type="EMBL" id="JAAWWB010000025">
    <property type="protein sequence ID" value="KAG6751516.1"/>
    <property type="molecule type" value="Genomic_DNA"/>
</dbReference>
<feature type="region of interest" description="Disordered" evidence="1">
    <location>
        <begin position="69"/>
        <end position="106"/>
    </location>
</feature>
<name>A0A8X7YIW5_POPTO</name>
<evidence type="ECO:0000313" key="2">
    <source>
        <dbReference type="EMBL" id="KAG6751516.1"/>
    </source>
</evidence>
<reference evidence="2" key="1">
    <citation type="journal article" date="2020" name="bioRxiv">
        <title>Hybrid origin of Populus tomentosa Carr. identified through genome sequencing and phylogenomic analysis.</title>
        <authorList>
            <person name="An X."/>
            <person name="Gao K."/>
            <person name="Chen Z."/>
            <person name="Li J."/>
            <person name="Yang X."/>
            <person name="Yang X."/>
            <person name="Zhou J."/>
            <person name="Guo T."/>
            <person name="Zhao T."/>
            <person name="Huang S."/>
            <person name="Miao D."/>
            <person name="Khan W.U."/>
            <person name="Rao P."/>
            <person name="Ye M."/>
            <person name="Lei B."/>
            <person name="Liao W."/>
            <person name="Wang J."/>
            <person name="Ji L."/>
            <person name="Li Y."/>
            <person name="Guo B."/>
            <person name="Mustafa N.S."/>
            <person name="Li S."/>
            <person name="Yun Q."/>
            <person name="Keller S.R."/>
            <person name="Mao J."/>
            <person name="Zhang R."/>
            <person name="Strauss S.H."/>
        </authorList>
    </citation>
    <scope>NUCLEOTIDE SEQUENCE</scope>
    <source>
        <strain evidence="2">GM15</strain>
        <tissue evidence="2">Leaf</tissue>
    </source>
</reference>
<protein>
    <submittedName>
        <fullName evidence="2">Uncharacterized protein</fullName>
    </submittedName>
</protein>
<dbReference type="AlphaFoldDB" id="A0A8X7YIW5"/>
<comment type="caution">
    <text evidence="2">The sequence shown here is derived from an EMBL/GenBank/DDBJ whole genome shotgun (WGS) entry which is preliminary data.</text>
</comment>
<organism evidence="2 3">
    <name type="scientific">Populus tomentosa</name>
    <name type="common">Chinese white poplar</name>
    <dbReference type="NCBI Taxonomy" id="118781"/>
    <lineage>
        <taxon>Eukaryota</taxon>
        <taxon>Viridiplantae</taxon>
        <taxon>Streptophyta</taxon>
        <taxon>Embryophyta</taxon>
        <taxon>Tracheophyta</taxon>
        <taxon>Spermatophyta</taxon>
        <taxon>Magnoliopsida</taxon>
        <taxon>eudicotyledons</taxon>
        <taxon>Gunneridae</taxon>
        <taxon>Pentapetalae</taxon>
        <taxon>rosids</taxon>
        <taxon>fabids</taxon>
        <taxon>Malpighiales</taxon>
        <taxon>Salicaceae</taxon>
        <taxon>Saliceae</taxon>
        <taxon>Populus</taxon>
    </lineage>
</organism>
<gene>
    <name evidence="2" type="ORF">POTOM_043706</name>
</gene>
<dbReference type="Proteomes" id="UP000886885">
    <property type="component" value="Chromosome 13A"/>
</dbReference>
<sequence length="160" mass="17248">MACQGTCACSVEVPKKEEEVSTQPETVVQEDTTTVVGACSVEVPKKEEEVSTQPETVVQEDATTVVAPEEVKTEEKDASSAKKEEEPVKAEVGSNHKPPSHIHHAQADQPCIHSVQLLASFDGVSPLKQTISSDLVELAMAKAKEMYTELRPGFATMEKA</sequence>